<protein>
    <submittedName>
        <fullName evidence="2">Uncharacterized protein</fullName>
    </submittedName>
</protein>
<keyword evidence="3" id="KW-1185">Reference proteome</keyword>
<feature type="compositionally biased region" description="Basic and acidic residues" evidence="1">
    <location>
        <begin position="107"/>
        <end position="121"/>
    </location>
</feature>
<dbReference type="EMBL" id="KV919159">
    <property type="protein sequence ID" value="OSX71195.1"/>
    <property type="molecule type" value="Genomic_DNA"/>
</dbReference>
<gene>
    <name evidence="2" type="ORF">BU14_0579s0003</name>
</gene>
<evidence type="ECO:0000256" key="1">
    <source>
        <dbReference type="SAM" id="MobiDB-lite"/>
    </source>
</evidence>
<proteinExistence type="predicted"/>
<feature type="compositionally biased region" description="Basic residues" evidence="1">
    <location>
        <begin position="176"/>
        <end position="190"/>
    </location>
</feature>
<reference evidence="2 3" key="1">
    <citation type="submission" date="2017-03" db="EMBL/GenBank/DDBJ databases">
        <title>WGS assembly of Porphyra umbilicalis.</title>
        <authorList>
            <person name="Brawley S.H."/>
            <person name="Blouin N.A."/>
            <person name="Ficko-Blean E."/>
            <person name="Wheeler G.L."/>
            <person name="Lohr M."/>
            <person name="Goodson H.V."/>
            <person name="Jenkins J.W."/>
            <person name="Blaby-Haas C.E."/>
            <person name="Helliwell K.E."/>
            <person name="Chan C."/>
            <person name="Marriage T."/>
            <person name="Bhattacharya D."/>
            <person name="Klein A.S."/>
            <person name="Badis Y."/>
            <person name="Brodie J."/>
            <person name="Cao Y."/>
            <person name="Collen J."/>
            <person name="Dittami S.M."/>
            <person name="Gachon C.M."/>
            <person name="Green B.R."/>
            <person name="Karpowicz S."/>
            <person name="Kim J.W."/>
            <person name="Kudahl U."/>
            <person name="Lin S."/>
            <person name="Michel G."/>
            <person name="Mittag M."/>
            <person name="Olson B.J."/>
            <person name="Pangilinan J."/>
            <person name="Peng Y."/>
            <person name="Qiu H."/>
            <person name="Shu S."/>
            <person name="Singer J.T."/>
            <person name="Smith A.G."/>
            <person name="Sprecher B.N."/>
            <person name="Wagner V."/>
            <person name="Wang W."/>
            <person name="Wang Z.-Y."/>
            <person name="Yan J."/>
            <person name="Yarish C."/>
            <person name="Zoeuner-Riek S."/>
            <person name="Zhuang Y."/>
            <person name="Zou Y."/>
            <person name="Lindquist E.A."/>
            <person name="Grimwood J."/>
            <person name="Barry K."/>
            <person name="Rokhsar D.S."/>
            <person name="Schmutz J."/>
            <person name="Stiller J.W."/>
            <person name="Grossman A.R."/>
            <person name="Prochnik S.E."/>
        </authorList>
    </citation>
    <scope>NUCLEOTIDE SEQUENCE [LARGE SCALE GENOMIC DNA]</scope>
    <source>
        <strain evidence="2">4086291</strain>
    </source>
</reference>
<sequence>MLHKTGEVTRACTPRKETSQASPPPPPNPRLHSPRPCSQEGVLKDAQLLQPPHPVQGERPRPLGTPLSPHPEEEPLVEAVGARVPPPAAGADRRGQARKAPLPLEVEPVKVKASAEQERKPLWPQRARAKQPPLCQHPQLELAQAEGELGRNHRRGRLGGLRPAGRNAGGGGEGQRRRHRPRRHPRRRVGPRAGRGSPIGGHIGDRPAGKPVASHPASNAIAGRQAADDAIATGNAIASRRTGGHAIVDRHNRVSDQRRQVTLGRRGPAGAAGALARLPQRRGRGAALGSLRRRQPLEAQLPRRPLQVNFPLLVDRVAGFGGADQLCDAHRAVGNAGSDAEHLLP</sequence>
<organism evidence="2 3">
    <name type="scientific">Porphyra umbilicalis</name>
    <name type="common">Purple laver</name>
    <name type="synonym">Red alga</name>
    <dbReference type="NCBI Taxonomy" id="2786"/>
    <lineage>
        <taxon>Eukaryota</taxon>
        <taxon>Rhodophyta</taxon>
        <taxon>Bangiophyceae</taxon>
        <taxon>Bangiales</taxon>
        <taxon>Bangiaceae</taxon>
        <taxon>Porphyra</taxon>
    </lineage>
</organism>
<dbReference type="AlphaFoldDB" id="A0A1X6NRI6"/>
<feature type="region of interest" description="Disordered" evidence="1">
    <location>
        <begin position="1"/>
        <end position="218"/>
    </location>
</feature>
<name>A0A1X6NRI6_PORUM</name>
<dbReference type="Proteomes" id="UP000218209">
    <property type="component" value="Unassembled WGS sequence"/>
</dbReference>
<evidence type="ECO:0000313" key="2">
    <source>
        <dbReference type="EMBL" id="OSX71195.1"/>
    </source>
</evidence>
<evidence type="ECO:0000313" key="3">
    <source>
        <dbReference type="Proteomes" id="UP000218209"/>
    </source>
</evidence>
<accession>A0A1X6NRI6</accession>